<proteinExistence type="predicted"/>
<evidence type="ECO:0000313" key="1">
    <source>
        <dbReference type="EMBL" id="BAS01915.1"/>
    </source>
</evidence>
<accession>A0A0H5BKT9</accession>
<protein>
    <submittedName>
        <fullName evidence="1">Uncharacterized protein</fullName>
    </submittedName>
</protein>
<geneLocation type="nucleomorph" evidence="1"/>
<keyword evidence="1" id="KW-0542">Nucleomorph</keyword>
<sequence length="169" mass="20006">MFVKIRNYFIVSKKIKNKIDILLDKNIGRKELSTKSFFLVKKTTEGFYIVSEIKKKSFREIKSMLIRLSLLLYSLILKVNPNAFPTKELLKSMVFVFYKRLLTSNFITLLYYHKVPKIINSLDDIMINPYEFSYKKIIISSVIEAILETKKIMRMNTKNIKVLSKTYLI</sequence>
<dbReference type="EMBL" id="AB996603">
    <property type="protein sequence ID" value="BAS01915.1"/>
    <property type="molecule type" value="Genomic_DNA"/>
</dbReference>
<name>A0A0H5BKT9_9EUKA</name>
<reference evidence="1" key="1">
    <citation type="journal article" date="2015" name="Genome Biol. Evol.">
        <title>Nucleomorph Genome Sequences of Two Chlorarachniophytes, Amorphochlora amoebiformis and Lotharella vacuolata.</title>
        <authorList>
            <person name="Suzuki S."/>
            <person name="Shirato S."/>
            <person name="Hirakawa Y."/>
            <person name="Ishida K."/>
        </authorList>
    </citation>
    <scope>NUCLEOTIDE SEQUENCE</scope>
    <source>
        <strain evidence="1">CCMP2058</strain>
    </source>
</reference>
<organism evidence="1">
    <name type="scientific">Amorphochlora amoebiformis</name>
    <dbReference type="NCBI Taxonomy" id="1561963"/>
    <lineage>
        <taxon>Eukaryota</taxon>
        <taxon>Sar</taxon>
        <taxon>Rhizaria</taxon>
        <taxon>Cercozoa</taxon>
        <taxon>Chlorarachniophyceae</taxon>
        <taxon>Amorphochlora</taxon>
    </lineage>
</organism>
<dbReference type="AlphaFoldDB" id="A0A0H5BKT9"/>